<evidence type="ECO:0000313" key="2">
    <source>
        <dbReference type="EMBL" id="SHH44334.1"/>
    </source>
</evidence>
<dbReference type="SUPFAM" id="SSF141571">
    <property type="entry name" value="Pentapeptide repeat-like"/>
    <property type="match status" value="1"/>
</dbReference>
<dbReference type="Pfam" id="PF13599">
    <property type="entry name" value="Pentapeptide_4"/>
    <property type="match status" value="1"/>
</dbReference>
<name>A0A1M5T0K6_9CLOT</name>
<evidence type="ECO:0000313" key="3">
    <source>
        <dbReference type="Proteomes" id="UP000184447"/>
    </source>
</evidence>
<protein>
    <submittedName>
        <fullName evidence="2">Pentapeptide repeat-containing protein</fullName>
    </submittedName>
</protein>
<dbReference type="STRING" id="1121316.SAMN02745207_01140"/>
<dbReference type="OrthoDB" id="1751433at2"/>
<dbReference type="Proteomes" id="UP000184447">
    <property type="component" value="Unassembled WGS sequence"/>
</dbReference>
<gene>
    <name evidence="2" type="ORF">SAMN02745207_01140</name>
</gene>
<dbReference type="AlphaFoldDB" id="A0A1M5T0K6"/>
<dbReference type="InterPro" id="IPR001646">
    <property type="entry name" value="5peptide_repeat"/>
</dbReference>
<proteinExistence type="predicted"/>
<accession>A0A1M5T0K6</accession>
<dbReference type="PANTHER" id="PTHR47485:SF1">
    <property type="entry name" value="THYLAKOID LUMENAL 17.4 KDA PROTEIN, CHLOROPLASTIC"/>
    <property type="match status" value="1"/>
</dbReference>
<reference evidence="2 3" key="1">
    <citation type="submission" date="2016-11" db="EMBL/GenBank/DDBJ databases">
        <authorList>
            <person name="Jaros S."/>
            <person name="Januszkiewicz K."/>
            <person name="Wedrychowicz H."/>
        </authorList>
    </citation>
    <scope>NUCLEOTIDE SEQUENCE [LARGE SCALE GENOMIC DNA]</scope>
    <source>
        <strain evidence="2 3">DSM 8605</strain>
    </source>
</reference>
<organism evidence="2 3">
    <name type="scientific">Clostridium grantii DSM 8605</name>
    <dbReference type="NCBI Taxonomy" id="1121316"/>
    <lineage>
        <taxon>Bacteria</taxon>
        <taxon>Bacillati</taxon>
        <taxon>Bacillota</taxon>
        <taxon>Clostridia</taxon>
        <taxon>Eubacteriales</taxon>
        <taxon>Clostridiaceae</taxon>
        <taxon>Clostridium</taxon>
    </lineage>
</organism>
<sequence length="218" mass="25024">MAISKRLNDQINYSNRKKSGSDFQNKDLRRSNCFSSDFSNSNFNHASFRGAQFKSCNFSECSFESTEFIATNLKNSRFKKSKFENTIFHSAKIEGVDFEEAEFKNVIFVSTDISKAVNLDLSNEEIKVFDKMPELEISEDLKIAVKTAMKNEYIKFARVLDTKDGAISSISMMILLETFDEETLIKGLDLLKRKIDKNFGTLSYLIEELKLYKNDGLI</sequence>
<keyword evidence="1" id="KW-0677">Repeat</keyword>
<dbReference type="EMBL" id="FQXM01000005">
    <property type="protein sequence ID" value="SHH44334.1"/>
    <property type="molecule type" value="Genomic_DNA"/>
</dbReference>
<dbReference type="RefSeq" id="WP_073337468.1">
    <property type="nucleotide sequence ID" value="NZ_FQXM01000005.1"/>
</dbReference>
<evidence type="ECO:0000256" key="1">
    <source>
        <dbReference type="ARBA" id="ARBA00022737"/>
    </source>
</evidence>
<dbReference type="Gene3D" id="2.160.20.80">
    <property type="entry name" value="E3 ubiquitin-protein ligase SopA"/>
    <property type="match status" value="1"/>
</dbReference>
<keyword evidence="3" id="KW-1185">Reference proteome</keyword>
<dbReference type="PANTHER" id="PTHR47485">
    <property type="entry name" value="THYLAKOID LUMENAL 17.4 KDA PROTEIN, CHLOROPLASTIC"/>
    <property type="match status" value="1"/>
</dbReference>